<gene>
    <name evidence="3" type="ORF">NCAST_20_05410</name>
</gene>
<dbReference type="EMBL" id="BAFO02000020">
    <property type="protein sequence ID" value="GAD83971.1"/>
    <property type="molecule type" value="Genomic_DNA"/>
</dbReference>
<dbReference type="Pfam" id="PF23275">
    <property type="entry name" value="TPR_23"/>
    <property type="match status" value="1"/>
</dbReference>
<name>U5EC17_NOCAS</name>
<dbReference type="STRING" id="1824.SAMN05444423_1011277"/>
<dbReference type="Proteomes" id="UP000017048">
    <property type="component" value="Unassembled WGS sequence"/>
</dbReference>
<organism evidence="3 4">
    <name type="scientific">Nocardia asteroides NBRC 15531</name>
    <dbReference type="NCBI Taxonomy" id="1110697"/>
    <lineage>
        <taxon>Bacteria</taxon>
        <taxon>Bacillati</taxon>
        <taxon>Actinomycetota</taxon>
        <taxon>Actinomycetes</taxon>
        <taxon>Mycobacteriales</taxon>
        <taxon>Nocardiaceae</taxon>
        <taxon>Nocardia</taxon>
    </lineage>
</organism>
<evidence type="ECO:0000313" key="4">
    <source>
        <dbReference type="Proteomes" id="UP000017048"/>
    </source>
</evidence>
<sequence length="862" mass="93659">MTTRANVDAWKPAKLSEWAQELEDDTTAYEAQLGSMLTHFQGTGWQGAAYLAAYDRFHEENDQGRRLSIEIRDIATALRNADSRLSGERDALLRRVADAETDAECPVGLTVDDSWKVAAKPYTESDYTDEQKQKIKDRITHHQGLIDTGKTSLLTAVGEAITAINAASDEVRVRGDQLGNGLDVPTPTTVDVAALGRQDGETIADGKLSDAEIAQITARLDQAGLTPEQLEALANGQEVTVPASTMTYLENLYDKAGRDGLIDLADRLVMNGSPEALELRSNLADGLLTLSNEDVVTKDTTGAIVNRGGWDQLHPEVRELIGTRPGLNDSPDGNTSDLPDDYRSGFFKPNMDEWAGVQAYTKDMRGFGQFLASSDQAYIPGERFGVELDRQAANLAYITDNGGYEKYTGQDNEPEWLQRNELSANDLLSVGARNNDSSYALLTGNGSEELFGKDVPGQSYEKYDPQVVRGIFQHDWVDNGTAAGQMINWVGTESHEVGADGKLTTDALQARETLTHLPDLLTPREEVDDPDDDKPDRHRSGGIDVEEFQKIELGFVNNPELARGLSVAMGSNLQSWDNHLSPGTAYLPEHGEAQLAVTDANRLLYLASQSEGGRLTLEMARSAYETDILNSAFTQNEMPPGKYLEQHLSSLATLDGRISNAAANALTFQDQNTVQDYNNAQQEIYDNKKAAAKLVDQIIMGSVDVGLDYTKGLTQDSYGLGAATGVEGGKKVAAMLGEGLVEGAIMNYVDEPEKLSVKYPESATMNSLAVNEFQQKILENALAHGMLDNENLIDSQTGQPINLNIPQPEETQRQLAAYMQSQGFQSLIDDYATKYGMTTLSGTGLGGSSLSVIRTGTEGVGK</sequence>
<dbReference type="InterPro" id="IPR057037">
    <property type="entry name" value="TPR_rep_actino"/>
</dbReference>
<evidence type="ECO:0000313" key="3">
    <source>
        <dbReference type="EMBL" id="GAD83971.1"/>
    </source>
</evidence>
<protein>
    <recommendedName>
        <fullName evidence="2">TPR repeat domain-containing protein</fullName>
    </recommendedName>
</protein>
<comment type="caution">
    <text evidence="3">The sequence shown here is derived from an EMBL/GenBank/DDBJ whole genome shotgun (WGS) entry which is preliminary data.</text>
</comment>
<dbReference type="eggNOG" id="ENOG5033TG7">
    <property type="taxonomic scope" value="Bacteria"/>
</dbReference>
<feature type="region of interest" description="Disordered" evidence="1">
    <location>
        <begin position="515"/>
        <end position="543"/>
    </location>
</feature>
<dbReference type="OrthoDB" id="1187707at2"/>
<keyword evidence="4" id="KW-1185">Reference proteome</keyword>
<dbReference type="GeneID" id="91519683"/>
<reference evidence="3 4" key="1">
    <citation type="journal article" date="2014" name="BMC Genomics">
        <title>Genome based analysis of type-I polyketide synthase and nonribosomal peptide synthetase gene clusters in seven strains of five representative Nocardia species.</title>
        <authorList>
            <person name="Komaki H."/>
            <person name="Ichikawa N."/>
            <person name="Hosoyama A."/>
            <person name="Takahashi-Nakaguchi A."/>
            <person name="Matsuzawa T."/>
            <person name="Suzuki K."/>
            <person name="Fujita N."/>
            <person name="Gonoi T."/>
        </authorList>
    </citation>
    <scope>NUCLEOTIDE SEQUENCE [LARGE SCALE GENOMIC DNA]</scope>
    <source>
        <strain evidence="3 4">NBRC 15531</strain>
    </source>
</reference>
<dbReference type="RefSeq" id="WP_019049200.1">
    <property type="nucleotide sequence ID" value="NZ_BAFO02000020.1"/>
</dbReference>
<proteinExistence type="predicted"/>
<evidence type="ECO:0000259" key="2">
    <source>
        <dbReference type="Pfam" id="PF23275"/>
    </source>
</evidence>
<dbReference type="AlphaFoldDB" id="U5EC17"/>
<accession>U5EC17</accession>
<evidence type="ECO:0000256" key="1">
    <source>
        <dbReference type="SAM" id="MobiDB-lite"/>
    </source>
</evidence>
<feature type="domain" description="TPR repeat" evidence="2">
    <location>
        <begin position="222"/>
        <end position="489"/>
    </location>
</feature>